<evidence type="ECO:0000256" key="12">
    <source>
        <dbReference type="SAM" id="SignalP"/>
    </source>
</evidence>
<dbReference type="Gramene" id="SIN_1000240.t">
    <property type="protein sequence ID" value="SIN_1000240.t"/>
    <property type="gene ID" value="SIN_1000240"/>
</dbReference>
<dbReference type="RefSeq" id="XP_011102247.1">
    <property type="nucleotide sequence ID" value="XM_011103945.2"/>
</dbReference>
<evidence type="ECO:0000256" key="5">
    <source>
        <dbReference type="ARBA" id="ARBA00022723"/>
    </source>
</evidence>
<dbReference type="SUPFAM" id="SSF48264">
    <property type="entry name" value="Cytochrome P450"/>
    <property type="match status" value="1"/>
</dbReference>
<keyword evidence="9" id="KW-0503">Monooxygenase</keyword>
<feature type="signal peptide" evidence="12">
    <location>
        <begin position="1"/>
        <end position="16"/>
    </location>
</feature>
<evidence type="ECO:0000256" key="2">
    <source>
        <dbReference type="ARBA" id="ARBA00010617"/>
    </source>
</evidence>
<evidence type="ECO:0000256" key="10">
    <source>
        <dbReference type="ARBA" id="ARBA00023136"/>
    </source>
</evidence>
<comment type="cofactor">
    <cofactor evidence="11">
        <name>heme</name>
        <dbReference type="ChEBI" id="CHEBI:30413"/>
    </cofactor>
</comment>
<evidence type="ECO:0000256" key="11">
    <source>
        <dbReference type="PIRSR" id="PIRSR602401-1"/>
    </source>
</evidence>
<proteinExistence type="inferred from homology"/>
<keyword evidence="10" id="KW-0472">Membrane</keyword>
<comment type="similarity">
    <text evidence="2">Belongs to the cytochrome P450 family.</text>
</comment>
<dbReference type="FunCoup" id="A0A6I9UR49">
    <property type="interactions" value="406"/>
</dbReference>
<keyword evidence="3 11" id="KW-0349">Heme</keyword>
<evidence type="ECO:0000256" key="3">
    <source>
        <dbReference type="ARBA" id="ARBA00022617"/>
    </source>
</evidence>
<accession>A0A6I9UR49</accession>
<keyword evidence="6" id="KW-1133">Transmembrane helix</keyword>
<keyword evidence="5 11" id="KW-0479">Metal-binding</keyword>
<dbReference type="InterPro" id="IPR002401">
    <property type="entry name" value="Cyt_P450_E_grp-I"/>
</dbReference>
<keyword evidence="13" id="KW-1185">Reference proteome</keyword>
<evidence type="ECO:0000256" key="7">
    <source>
        <dbReference type="ARBA" id="ARBA00023002"/>
    </source>
</evidence>
<dbReference type="InterPro" id="IPR050665">
    <property type="entry name" value="Cytochrome_P450_Monooxygen"/>
</dbReference>
<evidence type="ECO:0000256" key="9">
    <source>
        <dbReference type="ARBA" id="ARBA00023033"/>
    </source>
</evidence>
<dbReference type="InterPro" id="IPR036396">
    <property type="entry name" value="Cyt_P450_sf"/>
</dbReference>
<keyword evidence="4" id="KW-0812">Transmembrane</keyword>
<keyword evidence="7" id="KW-0560">Oxidoreductase</keyword>
<dbReference type="PRINTS" id="PR00385">
    <property type="entry name" value="P450"/>
</dbReference>
<dbReference type="PANTHER" id="PTHR24282:SF270">
    <property type="entry name" value="CYTOCHROME P450 CYP749A22-LIKE"/>
    <property type="match status" value="1"/>
</dbReference>
<dbReference type="Proteomes" id="UP000504604">
    <property type="component" value="Unplaced"/>
</dbReference>
<dbReference type="InParanoid" id="A0A6I9UR49"/>
<feature type="binding site" description="axial binding residue" evidence="11">
    <location>
        <position position="459"/>
    </location>
    <ligand>
        <name>heme</name>
        <dbReference type="ChEBI" id="CHEBI:30413"/>
    </ligand>
    <ligandPart>
        <name>Fe</name>
        <dbReference type="ChEBI" id="CHEBI:18248"/>
    </ligandPart>
</feature>
<dbReference type="PRINTS" id="PR00463">
    <property type="entry name" value="EP450I"/>
</dbReference>
<dbReference type="PANTHER" id="PTHR24282">
    <property type="entry name" value="CYTOCHROME P450 FAMILY MEMBER"/>
    <property type="match status" value="1"/>
</dbReference>
<feature type="chain" id="PRO_5026878421" evidence="12">
    <location>
        <begin position="17"/>
        <end position="511"/>
    </location>
</feature>
<dbReference type="GO" id="GO:0005506">
    <property type="term" value="F:iron ion binding"/>
    <property type="evidence" value="ECO:0007669"/>
    <property type="project" value="InterPro"/>
</dbReference>
<evidence type="ECO:0000256" key="1">
    <source>
        <dbReference type="ARBA" id="ARBA00004167"/>
    </source>
</evidence>
<reference evidence="14" key="1">
    <citation type="submission" date="2025-08" db="UniProtKB">
        <authorList>
            <consortium name="RefSeq"/>
        </authorList>
    </citation>
    <scope>IDENTIFICATION</scope>
</reference>
<keyword evidence="8 11" id="KW-0408">Iron</keyword>
<evidence type="ECO:0000313" key="14">
    <source>
        <dbReference type="RefSeq" id="XP_011102247.1"/>
    </source>
</evidence>
<keyword evidence="12" id="KW-0732">Signal</keyword>
<dbReference type="AlphaFoldDB" id="A0A6I9UR49"/>
<sequence>MMISLFSLFCLSLTLAVFSRLVYKLWLGPIHMQQKLQSQGLKGPSYKLLHGNTKEIISMRKEAIKAPCDLGQHDMFPRILPHLNTWMKLYGKNFLIWIGNQPQIVVTEPELVREILTDKEGVYRKIKPISHAKKLLGDGLVVAEGEKWSKLRKLANHAFHGESLKDMVSAMVESVDTMLERWRYHEGKEIEVSKEFKLLTSDVISRTAFGSSYVEGKNIFDMMMKLGVLIAKNTFKIRLFGLKKIWRSKDDIESDKIEQSLHDSILSLVKKREDKVKAGESDNFGNDFLGSLLKVHHDIDPKSRISVDDIVDECKVFYIAGHETTSTLLSWTVFLLSIFTEWQEKARDEVVQVFGQEKPTAEGIARLKILTMIVYEALRLYSPVLSITRRVHRNIKLGKYEIPANVQVNVPTLALHRNPEIWGKDAHMFKPERFAEGLANAANRNSMAFLPFAAGPRSCVGNNFAVNEAKMTLSMILQRYRLALSPNYIHAPYQFLTVQPQHGVQIILHLL</sequence>
<dbReference type="GO" id="GO:0020037">
    <property type="term" value="F:heme binding"/>
    <property type="evidence" value="ECO:0007669"/>
    <property type="project" value="InterPro"/>
</dbReference>
<protein>
    <submittedName>
        <fullName evidence="14">Cytochrome P450 CYP749A22-like isoform X1</fullName>
    </submittedName>
</protein>
<dbReference type="GO" id="GO:0016020">
    <property type="term" value="C:membrane"/>
    <property type="evidence" value="ECO:0007669"/>
    <property type="project" value="UniProtKB-SubCell"/>
</dbReference>
<dbReference type="Gene3D" id="1.10.630.10">
    <property type="entry name" value="Cytochrome P450"/>
    <property type="match status" value="1"/>
</dbReference>
<dbReference type="GO" id="GO:0016705">
    <property type="term" value="F:oxidoreductase activity, acting on paired donors, with incorporation or reduction of molecular oxygen"/>
    <property type="evidence" value="ECO:0007669"/>
    <property type="project" value="InterPro"/>
</dbReference>
<dbReference type="GO" id="GO:0004497">
    <property type="term" value="F:monooxygenase activity"/>
    <property type="evidence" value="ECO:0007669"/>
    <property type="project" value="UniProtKB-KW"/>
</dbReference>
<dbReference type="InterPro" id="IPR001128">
    <property type="entry name" value="Cyt_P450"/>
</dbReference>
<dbReference type="OrthoDB" id="1470350at2759"/>
<dbReference type="KEGG" id="sind:105180269"/>
<organism evidence="13 14">
    <name type="scientific">Sesamum indicum</name>
    <name type="common">Oriental sesame</name>
    <name type="synonym">Sesamum orientale</name>
    <dbReference type="NCBI Taxonomy" id="4182"/>
    <lineage>
        <taxon>Eukaryota</taxon>
        <taxon>Viridiplantae</taxon>
        <taxon>Streptophyta</taxon>
        <taxon>Embryophyta</taxon>
        <taxon>Tracheophyta</taxon>
        <taxon>Spermatophyta</taxon>
        <taxon>Magnoliopsida</taxon>
        <taxon>eudicotyledons</taxon>
        <taxon>Gunneridae</taxon>
        <taxon>Pentapetalae</taxon>
        <taxon>asterids</taxon>
        <taxon>lamiids</taxon>
        <taxon>Lamiales</taxon>
        <taxon>Pedaliaceae</taxon>
        <taxon>Sesamum</taxon>
    </lineage>
</organism>
<name>A0A6I9UR49_SESIN</name>
<dbReference type="Pfam" id="PF00067">
    <property type="entry name" value="p450"/>
    <property type="match status" value="1"/>
</dbReference>
<evidence type="ECO:0000256" key="6">
    <source>
        <dbReference type="ARBA" id="ARBA00022989"/>
    </source>
</evidence>
<comment type="subcellular location">
    <subcellularLocation>
        <location evidence="1">Membrane</location>
        <topology evidence="1">Single-pass membrane protein</topology>
    </subcellularLocation>
</comment>
<gene>
    <name evidence="14" type="primary">LOC105180269</name>
</gene>
<evidence type="ECO:0000256" key="4">
    <source>
        <dbReference type="ARBA" id="ARBA00022692"/>
    </source>
</evidence>
<dbReference type="GeneID" id="105180269"/>
<evidence type="ECO:0000256" key="8">
    <source>
        <dbReference type="ARBA" id="ARBA00023004"/>
    </source>
</evidence>
<evidence type="ECO:0000313" key="13">
    <source>
        <dbReference type="Proteomes" id="UP000504604"/>
    </source>
</evidence>